<dbReference type="RefSeq" id="WP_335961438.1">
    <property type="nucleotide sequence ID" value="NZ_JAXBLX010000017.1"/>
</dbReference>
<feature type="transmembrane region" description="Helical" evidence="1">
    <location>
        <begin position="57"/>
        <end position="88"/>
    </location>
</feature>
<proteinExistence type="predicted"/>
<protein>
    <recommendedName>
        <fullName evidence="2">LiaF transmembrane domain-containing protein</fullName>
    </recommendedName>
</protein>
<organism evidence="3 4">
    <name type="scientific">Halalkalibacter kiskunsagensis</name>
    <dbReference type="NCBI Taxonomy" id="1548599"/>
    <lineage>
        <taxon>Bacteria</taxon>
        <taxon>Bacillati</taxon>
        <taxon>Bacillota</taxon>
        <taxon>Bacilli</taxon>
        <taxon>Bacillales</taxon>
        <taxon>Bacillaceae</taxon>
        <taxon>Halalkalibacter</taxon>
    </lineage>
</organism>
<evidence type="ECO:0000313" key="4">
    <source>
        <dbReference type="Proteomes" id="UP001589838"/>
    </source>
</evidence>
<dbReference type="Proteomes" id="UP001589838">
    <property type="component" value="Unassembled WGS sequence"/>
</dbReference>
<keyword evidence="1" id="KW-0472">Membrane</keyword>
<feature type="domain" description="LiaF transmembrane" evidence="2">
    <location>
        <begin position="9"/>
        <end position="99"/>
    </location>
</feature>
<accession>A0ABV6KL86</accession>
<keyword evidence="4" id="KW-1185">Reference proteome</keyword>
<evidence type="ECO:0000259" key="2">
    <source>
        <dbReference type="Pfam" id="PF22570"/>
    </source>
</evidence>
<keyword evidence="1" id="KW-0812">Transmembrane</keyword>
<comment type="caution">
    <text evidence="3">The sequence shown here is derived from an EMBL/GenBank/DDBJ whole genome shotgun (WGS) entry which is preliminary data.</text>
</comment>
<gene>
    <name evidence="3" type="ORF">ACFFHM_25010</name>
</gene>
<sequence>MKQPGKIVGGLLLILIGASVLLGMIGINLGGIIGLAIGGGLVYWGYAKWQEKGQCSFGSILLIAFGAIILLGGLGGIVSLLLGAFLVYGGYKLIQPKDKGLEVDLSKESATKHTAYDTIDEEFEKLLKEGGK</sequence>
<keyword evidence="1" id="KW-1133">Transmembrane helix</keyword>
<dbReference type="Pfam" id="PF22570">
    <property type="entry name" value="LiaF-TM"/>
    <property type="match status" value="1"/>
</dbReference>
<reference evidence="3 4" key="1">
    <citation type="submission" date="2024-09" db="EMBL/GenBank/DDBJ databases">
        <authorList>
            <person name="Sun Q."/>
            <person name="Mori K."/>
        </authorList>
    </citation>
    <scope>NUCLEOTIDE SEQUENCE [LARGE SCALE GENOMIC DNA]</scope>
    <source>
        <strain evidence="3 4">NCAIM B.02610</strain>
    </source>
</reference>
<evidence type="ECO:0000313" key="3">
    <source>
        <dbReference type="EMBL" id="MFC0473680.1"/>
    </source>
</evidence>
<dbReference type="EMBL" id="JBHLUX010000095">
    <property type="protein sequence ID" value="MFC0473680.1"/>
    <property type="molecule type" value="Genomic_DNA"/>
</dbReference>
<dbReference type="InterPro" id="IPR054331">
    <property type="entry name" value="LiaF_TM"/>
</dbReference>
<name>A0ABV6KL86_9BACI</name>
<feature type="transmembrane region" description="Helical" evidence="1">
    <location>
        <begin position="12"/>
        <end position="45"/>
    </location>
</feature>
<evidence type="ECO:0000256" key="1">
    <source>
        <dbReference type="SAM" id="Phobius"/>
    </source>
</evidence>